<dbReference type="EMBL" id="JARAKH010000030">
    <property type="protein sequence ID" value="KAK8387605.1"/>
    <property type="molecule type" value="Genomic_DNA"/>
</dbReference>
<keyword evidence="1" id="KW-0472">Membrane</keyword>
<name>A0AAW0TJF4_SCYPA</name>
<evidence type="ECO:0000313" key="3">
    <source>
        <dbReference type="Proteomes" id="UP001487740"/>
    </source>
</evidence>
<gene>
    <name evidence="2" type="ORF">O3P69_018256</name>
</gene>
<reference evidence="2 3" key="1">
    <citation type="submission" date="2023-03" db="EMBL/GenBank/DDBJ databases">
        <title>High-quality genome of Scylla paramamosain provides insights in environmental adaptation.</title>
        <authorList>
            <person name="Zhang L."/>
        </authorList>
    </citation>
    <scope>NUCLEOTIDE SEQUENCE [LARGE SCALE GENOMIC DNA]</scope>
    <source>
        <strain evidence="2">LZ_2023a</strain>
        <tissue evidence="2">Muscle</tissue>
    </source>
</reference>
<comment type="caution">
    <text evidence="2">The sequence shown here is derived from an EMBL/GenBank/DDBJ whole genome shotgun (WGS) entry which is preliminary data.</text>
</comment>
<evidence type="ECO:0000256" key="1">
    <source>
        <dbReference type="SAM" id="Phobius"/>
    </source>
</evidence>
<proteinExistence type="predicted"/>
<accession>A0AAW0TJF4</accession>
<keyword evidence="3" id="KW-1185">Reference proteome</keyword>
<evidence type="ECO:0000313" key="2">
    <source>
        <dbReference type="EMBL" id="KAK8387605.1"/>
    </source>
</evidence>
<sequence length="249" mass="28676">MNYVCASHTRAVTGGAAAGAWQVAGGRHGSINTASFGKGSPETIRHSFQKHPLKMVSRGVTVAAAVAVVLSVVATVHAEPGLFKGGCRPHVKYVPHYTTLLQKVPIYHTVYREKIVPAPIYKTEYKTLYHTQYHTQYVPKYVTQTNYNTKVEYVPEYTTQYHTQYQPKYVAKTEYVPKYVSKTQYHTEYYTQTQYKTVYNTQYVPEYVTKNDVQYQTRYHTQYVPQYQTVVKTQLNYKTYCPESSYGSY</sequence>
<organism evidence="2 3">
    <name type="scientific">Scylla paramamosain</name>
    <name type="common">Mud crab</name>
    <dbReference type="NCBI Taxonomy" id="85552"/>
    <lineage>
        <taxon>Eukaryota</taxon>
        <taxon>Metazoa</taxon>
        <taxon>Ecdysozoa</taxon>
        <taxon>Arthropoda</taxon>
        <taxon>Crustacea</taxon>
        <taxon>Multicrustacea</taxon>
        <taxon>Malacostraca</taxon>
        <taxon>Eumalacostraca</taxon>
        <taxon>Eucarida</taxon>
        <taxon>Decapoda</taxon>
        <taxon>Pleocyemata</taxon>
        <taxon>Brachyura</taxon>
        <taxon>Eubrachyura</taxon>
        <taxon>Portunoidea</taxon>
        <taxon>Portunidae</taxon>
        <taxon>Portuninae</taxon>
        <taxon>Scylla</taxon>
    </lineage>
</organism>
<dbReference type="Proteomes" id="UP001487740">
    <property type="component" value="Unassembled WGS sequence"/>
</dbReference>
<feature type="transmembrane region" description="Helical" evidence="1">
    <location>
        <begin position="55"/>
        <end position="78"/>
    </location>
</feature>
<protein>
    <submittedName>
        <fullName evidence="2">Uncharacterized protein</fullName>
    </submittedName>
</protein>
<keyword evidence="1" id="KW-1133">Transmembrane helix</keyword>
<keyword evidence="1" id="KW-0812">Transmembrane</keyword>
<dbReference type="AlphaFoldDB" id="A0AAW0TJF4"/>